<dbReference type="PANTHER" id="PTHR15629">
    <property type="entry name" value="SH3YL1 PROTEIN"/>
    <property type="match status" value="1"/>
</dbReference>
<protein>
    <recommendedName>
        <fullName evidence="2">Ysc84 actin-binding domain-containing protein</fullName>
    </recommendedName>
</protein>
<dbReference type="InterPro" id="IPR051702">
    <property type="entry name" value="SH3_domain_YSC84-like"/>
</dbReference>
<dbReference type="GO" id="GO:0035091">
    <property type="term" value="F:phosphatidylinositol binding"/>
    <property type="evidence" value="ECO:0007669"/>
    <property type="project" value="TreeGrafter"/>
</dbReference>
<dbReference type="GeneID" id="33554558"/>
<dbReference type="EMBL" id="NBSH01000006">
    <property type="protein sequence ID" value="ORX37111.1"/>
    <property type="molecule type" value="Genomic_DNA"/>
</dbReference>
<sequence>MQGGSGKLGSIWGKVRDGAQAAGAQASTMIKDGSARAGTGGASLMQGFTLPGEADKAAKILGHFLADATHPQTALNSVPKAVLQRAKGLAVFTILKAGFVFSGKAGSGLVIARLPDGSWSAPSCIATAGVGWGLQIGADITEVVIVLNSENAVKAFSQGGNVTIGGGLSAAAGPIGTGGNIAASLVNPAPMFSYSRSKGLFAGLTLDGTILVERKDANRDFYGSDISAVDILALVSGRVPAPEIASAMYDIIEAAEGLDETGLPAEGYVPTESGTHVPVPSASQGYTIGTQPGSTGSQTVFDSADHQPGSTKPV</sequence>
<dbReference type="InterPro" id="IPR033643">
    <property type="entry name" value="SYLF_SH3YL1-like"/>
</dbReference>
<dbReference type="AlphaFoldDB" id="A0A1Y1UGB8"/>
<proteinExistence type="predicted"/>
<evidence type="ECO:0000256" key="1">
    <source>
        <dbReference type="SAM" id="MobiDB-lite"/>
    </source>
</evidence>
<dbReference type="PANTHER" id="PTHR15629:SF7">
    <property type="entry name" value="YSC84 ACTIN-BINDING DOMAIN-CONTAINING PROTEIN"/>
    <property type="match status" value="1"/>
</dbReference>
<dbReference type="Proteomes" id="UP000193218">
    <property type="component" value="Unassembled WGS sequence"/>
</dbReference>
<feature type="compositionally biased region" description="Polar residues" evidence="1">
    <location>
        <begin position="281"/>
        <end position="301"/>
    </location>
</feature>
<keyword evidence="4" id="KW-1185">Reference proteome</keyword>
<gene>
    <name evidence="3" type="ORF">BD324DRAFT_426435</name>
</gene>
<dbReference type="InParanoid" id="A0A1Y1UGB8"/>
<accession>A0A1Y1UGB8</accession>
<dbReference type="GO" id="GO:0030479">
    <property type="term" value="C:actin cortical patch"/>
    <property type="evidence" value="ECO:0007669"/>
    <property type="project" value="TreeGrafter"/>
</dbReference>
<dbReference type="GO" id="GO:0051015">
    <property type="term" value="F:actin filament binding"/>
    <property type="evidence" value="ECO:0007669"/>
    <property type="project" value="TreeGrafter"/>
</dbReference>
<comment type="caution">
    <text evidence="3">The sequence shown here is derived from an EMBL/GenBank/DDBJ whole genome shotgun (WGS) entry which is preliminary data.</text>
</comment>
<name>A0A1Y1UGB8_9TREE</name>
<dbReference type="GO" id="GO:0051017">
    <property type="term" value="P:actin filament bundle assembly"/>
    <property type="evidence" value="ECO:0007669"/>
    <property type="project" value="TreeGrafter"/>
</dbReference>
<evidence type="ECO:0000313" key="3">
    <source>
        <dbReference type="EMBL" id="ORX37111.1"/>
    </source>
</evidence>
<dbReference type="CDD" id="cd11525">
    <property type="entry name" value="SYLF_SH3YL1_like"/>
    <property type="match status" value="1"/>
</dbReference>
<dbReference type="GO" id="GO:0051666">
    <property type="term" value="P:actin cortical patch localization"/>
    <property type="evidence" value="ECO:0007669"/>
    <property type="project" value="TreeGrafter"/>
</dbReference>
<reference evidence="3 4" key="1">
    <citation type="submission" date="2017-03" db="EMBL/GenBank/DDBJ databases">
        <title>Widespread Adenine N6-methylation of Active Genes in Fungi.</title>
        <authorList>
            <consortium name="DOE Joint Genome Institute"/>
            <person name="Mondo S.J."/>
            <person name="Dannebaum R.O."/>
            <person name="Kuo R.C."/>
            <person name="Louie K.B."/>
            <person name="Bewick A.J."/>
            <person name="Labutti K."/>
            <person name="Haridas S."/>
            <person name="Kuo A."/>
            <person name="Salamov A."/>
            <person name="Ahrendt S.R."/>
            <person name="Lau R."/>
            <person name="Bowen B.P."/>
            <person name="Lipzen A."/>
            <person name="Sullivan W."/>
            <person name="Andreopoulos W.B."/>
            <person name="Clum A."/>
            <person name="Lindquist E."/>
            <person name="Daum C."/>
            <person name="Northen T.R."/>
            <person name="Ramamoorthy G."/>
            <person name="Schmitz R.J."/>
            <person name="Gryganskyi A."/>
            <person name="Culley D."/>
            <person name="Magnuson J."/>
            <person name="James T.Y."/>
            <person name="O'Malley M.A."/>
            <person name="Stajich J.E."/>
            <person name="Spatafora J.W."/>
            <person name="Visel A."/>
            <person name="Grigoriev I.V."/>
        </authorList>
    </citation>
    <scope>NUCLEOTIDE SEQUENCE [LARGE SCALE GENOMIC DNA]</scope>
    <source>
        <strain evidence="3 4">NRRL Y-17943</strain>
    </source>
</reference>
<evidence type="ECO:0000259" key="2">
    <source>
        <dbReference type="Pfam" id="PF04366"/>
    </source>
</evidence>
<dbReference type="RefSeq" id="XP_021871149.1">
    <property type="nucleotide sequence ID" value="XM_022012750.1"/>
</dbReference>
<dbReference type="OrthoDB" id="443981at2759"/>
<feature type="domain" description="Ysc84 actin-binding" evidence="2">
    <location>
        <begin position="129"/>
        <end position="255"/>
    </location>
</feature>
<evidence type="ECO:0000313" key="4">
    <source>
        <dbReference type="Proteomes" id="UP000193218"/>
    </source>
</evidence>
<feature type="region of interest" description="Disordered" evidence="1">
    <location>
        <begin position="263"/>
        <end position="314"/>
    </location>
</feature>
<dbReference type="InterPro" id="IPR007461">
    <property type="entry name" value="Ysc84_actin-binding"/>
</dbReference>
<dbReference type="Pfam" id="PF04366">
    <property type="entry name" value="Ysc84"/>
    <property type="match status" value="1"/>
</dbReference>
<dbReference type="STRING" id="4999.A0A1Y1UGB8"/>
<organism evidence="3 4">
    <name type="scientific">Kockovaella imperatae</name>
    <dbReference type="NCBI Taxonomy" id="4999"/>
    <lineage>
        <taxon>Eukaryota</taxon>
        <taxon>Fungi</taxon>
        <taxon>Dikarya</taxon>
        <taxon>Basidiomycota</taxon>
        <taxon>Agaricomycotina</taxon>
        <taxon>Tremellomycetes</taxon>
        <taxon>Tremellales</taxon>
        <taxon>Cuniculitremaceae</taxon>
        <taxon>Kockovaella</taxon>
    </lineage>
</organism>